<proteinExistence type="inferred from homology"/>
<accession>A0A059ZPR5</accession>
<dbReference type="Proteomes" id="UP000005522">
    <property type="component" value="Chromosome"/>
</dbReference>
<dbReference type="Gene3D" id="3.40.1620.10">
    <property type="entry name" value="YefM-like domain"/>
    <property type="match status" value="1"/>
</dbReference>
<dbReference type="InterPro" id="IPR036165">
    <property type="entry name" value="YefM-like_sf"/>
</dbReference>
<dbReference type="EMBL" id="CP005986">
    <property type="protein sequence ID" value="AIA54924.1"/>
    <property type="molecule type" value="Genomic_DNA"/>
</dbReference>
<evidence type="ECO:0000313" key="4">
    <source>
        <dbReference type="Proteomes" id="UP000005522"/>
    </source>
</evidence>
<reference evidence="3 4" key="1">
    <citation type="journal article" date="2009" name="J. Bacteriol.">
        <title>Draft genome sequence of the extremely acidophilic bacterium Acidithiobacillus caldus ATCC 51756 reveals metabolic versatility in the genus Acidithiobacillus.</title>
        <authorList>
            <person name="Valdes J."/>
            <person name="Quatrini R."/>
            <person name="Hallberg K."/>
            <person name="Dopson M."/>
            <person name="Valenzuela P.D."/>
            <person name="Holmes D.S."/>
        </authorList>
    </citation>
    <scope>NUCLEOTIDE SEQUENCE [LARGE SCALE GENOMIC DNA]</scope>
    <source>
        <strain evidence="4">ATCC 51756 / DSM 8584 / KU</strain>
    </source>
</reference>
<dbReference type="InterPro" id="IPR006442">
    <property type="entry name" value="Antitoxin_Phd/YefM"/>
</dbReference>
<comment type="function">
    <text evidence="2">Antitoxin component of a type II toxin-antitoxin (TA) system.</text>
</comment>
<gene>
    <name evidence="3" type="ORF">Acaty_c1052</name>
</gene>
<protein>
    <recommendedName>
        <fullName evidence="2">Antitoxin</fullName>
    </recommendedName>
</protein>
<dbReference type="eggNOG" id="COG4118">
    <property type="taxonomic scope" value="Bacteria"/>
</dbReference>
<sequence>MTIVNIHEAKTQLSRYVDQAAAGEEIIIARSGKPVARLVSLATPTKPRTLGLGAGRFHLPKDLDQMAQEEILRMFSGSAD</sequence>
<dbReference type="HOGENOM" id="CLU_163140_3_1_6"/>
<comment type="similarity">
    <text evidence="1 2">Belongs to the phD/YefM antitoxin family.</text>
</comment>
<dbReference type="KEGG" id="acz:Acaty_c1052"/>
<evidence type="ECO:0000256" key="2">
    <source>
        <dbReference type="RuleBase" id="RU362080"/>
    </source>
</evidence>
<dbReference type="AlphaFoldDB" id="A0A059ZPR5"/>
<dbReference type="NCBIfam" id="TIGR01552">
    <property type="entry name" value="phd_fam"/>
    <property type="match status" value="1"/>
</dbReference>
<name>A0A059ZPR5_ACICK</name>
<dbReference type="SUPFAM" id="SSF143120">
    <property type="entry name" value="YefM-like"/>
    <property type="match status" value="1"/>
</dbReference>
<dbReference type="PANTHER" id="PTHR35377">
    <property type="entry name" value="ANTITOXIN VAPB49-RELATED-RELATED"/>
    <property type="match status" value="1"/>
</dbReference>
<evidence type="ECO:0000313" key="3">
    <source>
        <dbReference type="EMBL" id="AIA54924.1"/>
    </source>
</evidence>
<dbReference type="InterPro" id="IPR051416">
    <property type="entry name" value="phD-YefM_TA_antitoxins"/>
</dbReference>
<dbReference type="RefSeq" id="WP_004871555.1">
    <property type="nucleotide sequence ID" value="NZ_CP005986.1"/>
</dbReference>
<organism evidence="3 4">
    <name type="scientific">Acidithiobacillus caldus (strain ATCC 51756 / DSM 8584 / KU)</name>
    <dbReference type="NCBI Taxonomy" id="637389"/>
    <lineage>
        <taxon>Bacteria</taxon>
        <taxon>Pseudomonadati</taxon>
        <taxon>Pseudomonadota</taxon>
        <taxon>Acidithiobacillia</taxon>
        <taxon>Acidithiobacillales</taxon>
        <taxon>Acidithiobacillaceae</taxon>
        <taxon>Acidithiobacillus</taxon>
    </lineage>
</organism>
<evidence type="ECO:0000256" key="1">
    <source>
        <dbReference type="ARBA" id="ARBA00009981"/>
    </source>
</evidence>
<dbReference type="Pfam" id="PF02604">
    <property type="entry name" value="PhdYeFM_antitox"/>
    <property type="match status" value="1"/>
</dbReference>